<gene>
    <name evidence="1" type="ORF">ACFOE0_00240</name>
</gene>
<dbReference type="InterPro" id="IPR036388">
    <property type="entry name" value="WH-like_DNA-bd_sf"/>
</dbReference>
<dbReference type="EMBL" id="JBHRTD010000001">
    <property type="protein sequence ID" value="MFC3136619.1"/>
    <property type="molecule type" value="Genomic_DNA"/>
</dbReference>
<dbReference type="Gene3D" id="1.10.10.10">
    <property type="entry name" value="Winged helix-like DNA-binding domain superfamily/Winged helix DNA-binding domain"/>
    <property type="match status" value="1"/>
</dbReference>
<comment type="caution">
    <text evidence="1">The sequence shown here is derived from an EMBL/GenBank/DDBJ whole genome shotgun (WGS) entry which is preliminary data.</text>
</comment>
<evidence type="ECO:0000313" key="1">
    <source>
        <dbReference type="EMBL" id="MFC3136619.1"/>
    </source>
</evidence>
<name>A0ABV7G549_9GAMM</name>
<dbReference type="RefSeq" id="WP_248936423.1">
    <property type="nucleotide sequence ID" value="NZ_JAKILF010000005.1"/>
</dbReference>
<proteinExistence type="predicted"/>
<dbReference type="Proteomes" id="UP001595621">
    <property type="component" value="Unassembled WGS sequence"/>
</dbReference>
<organism evidence="1 2">
    <name type="scientific">Shewanella submarina</name>
    <dbReference type="NCBI Taxonomy" id="2016376"/>
    <lineage>
        <taxon>Bacteria</taxon>
        <taxon>Pseudomonadati</taxon>
        <taxon>Pseudomonadota</taxon>
        <taxon>Gammaproteobacteria</taxon>
        <taxon>Alteromonadales</taxon>
        <taxon>Shewanellaceae</taxon>
        <taxon>Shewanella</taxon>
    </lineage>
</organism>
<accession>A0ABV7G549</accession>
<keyword evidence="2" id="KW-1185">Reference proteome</keyword>
<evidence type="ECO:0000313" key="2">
    <source>
        <dbReference type="Proteomes" id="UP001595621"/>
    </source>
</evidence>
<dbReference type="Pfam" id="PF13730">
    <property type="entry name" value="HTH_36"/>
    <property type="match status" value="1"/>
</dbReference>
<protein>
    <submittedName>
        <fullName evidence="1">Helix-turn-helix domain-containing protein</fullName>
    </submittedName>
</protein>
<sequence>MQLKHSDNLLRQIVLDSQLNCAERVVMMIIATHSRKQENGKWTAFPSMETICKISGLTEDTARKHRKSLESKGYIITSKEHVNGQSYFRNIYTIVVGALGFTIDNLKAATRKVGSKVARSSLVNAIKQGAKVFTVNGRRIKEPVIKSGTPYSKALSQLHRGSVDDFCRKVLSENWSKLSPTERHQARLFGVKL</sequence>
<reference evidence="2" key="1">
    <citation type="journal article" date="2019" name="Int. J. Syst. Evol. Microbiol.">
        <title>The Global Catalogue of Microorganisms (GCM) 10K type strain sequencing project: providing services to taxonomists for standard genome sequencing and annotation.</title>
        <authorList>
            <consortium name="The Broad Institute Genomics Platform"/>
            <consortium name="The Broad Institute Genome Sequencing Center for Infectious Disease"/>
            <person name="Wu L."/>
            <person name="Ma J."/>
        </authorList>
    </citation>
    <scope>NUCLEOTIDE SEQUENCE [LARGE SCALE GENOMIC DNA]</scope>
    <source>
        <strain evidence="2">KCTC 52277</strain>
    </source>
</reference>